<dbReference type="AlphaFoldDB" id="A0A4P9WXH4"/>
<name>A0A4P9WXH4_9FUNG</name>
<proteinExistence type="predicted"/>
<evidence type="ECO:0000313" key="1">
    <source>
        <dbReference type="EMBL" id="RKO96150.1"/>
    </source>
</evidence>
<sequence length="516" mass="57847">MDLYEVACGDAFRLLAPNGFLEPLPLDHFFTVVLWPFYATHEAIGPGNVTPGKPNLFGYFKFFDIFEQRMKDAKRKSNPEYELPEHFQHFANYRLLLENLREMAPPISIRDFHQTFHKDLATLELLWLYTAISLYYHSSDPKPIDQNGRPAKISEKPASESFQLTKMQTNFDLLLSFEKSLRKLLCEVYGDLPAARSENGQLVGSLLKKVFEHISSDDWKHFPVTPSVSGSLREDLISSCLYAKDWIGSVPNMSLPRNIADWKDKLATPREVDADATRMILTLRKLLGKVINPMVQNGASQQDQRNLGATSDNERERSTKFISFKHGYLTSFFAPKPEILGEAIEIIDGCLSRSIRSTLSGESFPHNFASAVQDFNNHVAILESLSHDVIDLLPVSGISYLEVAFDGPKYFDRFDDVSNLDVKLHFELLSTRGSLVVPPGIHDPNDFAETVTETTQLSQGIGNIANINGASTSSFAGQPHSQHLPIPGTDPGVLGTTSHPAARQSFSNLMDHFRYP</sequence>
<protein>
    <submittedName>
        <fullName evidence="1">Uncharacterized protein</fullName>
    </submittedName>
</protein>
<reference evidence="2" key="1">
    <citation type="journal article" date="2018" name="Nat. Microbiol.">
        <title>Leveraging single-cell genomics to expand the fungal tree of life.</title>
        <authorList>
            <person name="Ahrendt S.R."/>
            <person name="Quandt C.A."/>
            <person name="Ciobanu D."/>
            <person name="Clum A."/>
            <person name="Salamov A."/>
            <person name="Andreopoulos B."/>
            <person name="Cheng J.F."/>
            <person name="Woyke T."/>
            <person name="Pelin A."/>
            <person name="Henrissat B."/>
            <person name="Reynolds N.K."/>
            <person name="Benny G.L."/>
            <person name="Smith M.E."/>
            <person name="James T.Y."/>
            <person name="Grigoriev I.V."/>
        </authorList>
    </citation>
    <scope>NUCLEOTIDE SEQUENCE [LARGE SCALE GENOMIC DNA]</scope>
    <source>
        <strain evidence="2">ATCC 52028</strain>
    </source>
</reference>
<accession>A0A4P9WXH4</accession>
<organism evidence="1 2">
    <name type="scientific">Caulochytrium protostelioides</name>
    <dbReference type="NCBI Taxonomy" id="1555241"/>
    <lineage>
        <taxon>Eukaryota</taxon>
        <taxon>Fungi</taxon>
        <taxon>Fungi incertae sedis</taxon>
        <taxon>Chytridiomycota</taxon>
        <taxon>Chytridiomycota incertae sedis</taxon>
        <taxon>Chytridiomycetes</taxon>
        <taxon>Caulochytriales</taxon>
        <taxon>Caulochytriaceae</taxon>
        <taxon>Caulochytrium</taxon>
    </lineage>
</organism>
<dbReference type="EMBL" id="ML010293">
    <property type="protein sequence ID" value="RKO96150.1"/>
    <property type="molecule type" value="Genomic_DNA"/>
</dbReference>
<dbReference type="Proteomes" id="UP000268535">
    <property type="component" value="Unassembled WGS sequence"/>
</dbReference>
<evidence type="ECO:0000313" key="2">
    <source>
        <dbReference type="Proteomes" id="UP000268535"/>
    </source>
</evidence>
<gene>
    <name evidence="1" type="ORF">CAUPRSCDRAFT_12152</name>
</gene>